<dbReference type="Proteomes" id="UP000032680">
    <property type="component" value="Unassembled WGS sequence"/>
</dbReference>
<feature type="transmembrane region" description="Helical" evidence="7">
    <location>
        <begin position="117"/>
        <end position="136"/>
    </location>
</feature>
<dbReference type="GO" id="GO:0015267">
    <property type="term" value="F:channel activity"/>
    <property type="evidence" value="ECO:0007669"/>
    <property type="project" value="InterPro"/>
</dbReference>
<comment type="subcellular location">
    <subcellularLocation>
        <location evidence="1">Membrane</location>
        <topology evidence="1">Multi-pass membrane protein</topology>
    </subcellularLocation>
</comment>
<evidence type="ECO:0000256" key="4">
    <source>
        <dbReference type="ARBA" id="ARBA00022989"/>
    </source>
</evidence>
<evidence type="ECO:0000256" key="1">
    <source>
        <dbReference type="ARBA" id="ARBA00004141"/>
    </source>
</evidence>
<dbReference type="AlphaFoldDB" id="A0A0D6P6R8"/>
<gene>
    <name evidence="8" type="ORF">Asru_0185_06</name>
</gene>
<dbReference type="PANTHER" id="PTHR45724">
    <property type="entry name" value="AQUAPORIN NIP2-1"/>
    <property type="match status" value="1"/>
</dbReference>
<dbReference type="GO" id="GO:0016020">
    <property type="term" value="C:membrane"/>
    <property type="evidence" value="ECO:0007669"/>
    <property type="project" value="UniProtKB-SubCell"/>
</dbReference>
<accession>A0A0D6P6R8</accession>
<name>A0A0D6P6R8_9PROT</name>
<feature type="transmembrane region" description="Helical" evidence="7">
    <location>
        <begin position="43"/>
        <end position="62"/>
    </location>
</feature>
<keyword evidence="9" id="KW-1185">Reference proteome</keyword>
<evidence type="ECO:0000256" key="5">
    <source>
        <dbReference type="ARBA" id="ARBA00023136"/>
    </source>
</evidence>
<evidence type="ECO:0000256" key="6">
    <source>
        <dbReference type="RuleBase" id="RU000477"/>
    </source>
</evidence>
<organism evidence="8 9">
    <name type="scientific">Acidisphaera rubrifaciens HS-AP3</name>
    <dbReference type="NCBI Taxonomy" id="1231350"/>
    <lineage>
        <taxon>Bacteria</taxon>
        <taxon>Pseudomonadati</taxon>
        <taxon>Pseudomonadota</taxon>
        <taxon>Alphaproteobacteria</taxon>
        <taxon>Acetobacterales</taxon>
        <taxon>Acetobacteraceae</taxon>
        <taxon>Acidisphaera</taxon>
    </lineage>
</organism>
<evidence type="ECO:0000313" key="9">
    <source>
        <dbReference type="Proteomes" id="UP000032680"/>
    </source>
</evidence>
<dbReference type="EMBL" id="BANB01000185">
    <property type="protein sequence ID" value="GAN76893.1"/>
    <property type="molecule type" value="Genomic_DNA"/>
</dbReference>
<evidence type="ECO:0000256" key="3">
    <source>
        <dbReference type="ARBA" id="ARBA00022692"/>
    </source>
</evidence>
<feature type="transmembrane region" description="Helical" evidence="7">
    <location>
        <begin position="187"/>
        <end position="207"/>
    </location>
</feature>
<keyword evidence="4 7" id="KW-1133">Transmembrane helix</keyword>
<evidence type="ECO:0000256" key="7">
    <source>
        <dbReference type="SAM" id="Phobius"/>
    </source>
</evidence>
<feature type="transmembrane region" description="Helical" evidence="7">
    <location>
        <begin position="82"/>
        <end position="105"/>
    </location>
</feature>
<dbReference type="SUPFAM" id="SSF81338">
    <property type="entry name" value="Aquaporin-like"/>
    <property type="match status" value="1"/>
</dbReference>
<proteinExistence type="inferred from homology"/>
<dbReference type="PRINTS" id="PR00783">
    <property type="entry name" value="MINTRINSICP"/>
</dbReference>
<keyword evidence="5 7" id="KW-0472">Membrane</keyword>
<feature type="transmembrane region" description="Helical" evidence="7">
    <location>
        <begin position="156"/>
        <end position="175"/>
    </location>
</feature>
<dbReference type="InterPro" id="IPR034294">
    <property type="entry name" value="Aquaporin_transptr"/>
</dbReference>
<comment type="similarity">
    <text evidence="6">Belongs to the MIP/aquaporin (TC 1.A.8) family.</text>
</comment>
<protein>
    <submittedName>
        <fullName evidence="8">Major intrinsic protein</fullName>
    </submittedName>
</protein>
<evidence type="ECO:0000256" key="2">
    <source>
        <dbReference type="ARBA" id="ARBA00022448"/>
    </source>
</evidence>
<reference evidence="8 9" key="1">
    <citation type="submission" date="2012-11" db="EMBL/GenBank/DDBJ databases">
        <title>Whole genome sequence of Acidisphaera rubrifaciens HS-AP3.</title>
        <authorList>
            <person name="Azuma Y."/>
            <person name="Higashiura N."/>
            <person name="Hirakawa H."/>
            <person name="Matsushita K."/>
        </authorList>
    </citation>
    <scope>NUCLEOTIDE SEQUENCE [LARGE SCALE GENOMIC DNA]</scope>
    <source>
        <strain evidence="8 9">HS-AP3</strain>
    </source>
</reference>
<keyword evidence="2 6" id="KW-0813">Transport</keyword>
<keyword evidence="3 6" id="KW-0812">Transmembrane</keyword>
<dbReference type="InterPro" id="IPR022357">
    <property type="entry name" value="MIP_CS"/>
</dbReference>
<dbReference type="RefSeq" id="WP_199445570.1">
    <property type="nucleotide sequence ID" value="NZ_BANB01000185.1"/>
</dbReference>
<dbReference type="Pfam" id="PF00230">
    <property type="entry name" value="MIP"/>
    <property type="match status" value="1"/>
</dbReference>
<dbReference type="PANTHER" id="PTHR45724:SF13">
    <property type="entry name" value="AQUAPORIN NIP1-1-RELATED"/>
    <property type="match status" value="1"/>
</dbReference>
<dbReference type="PROSITE" id="PS00221">
    <property type="entry name" value="MIP"/>
    <property type="match status" value="1"/>
</dbReference>
<dbReference type="InterPro" id="IPR023271">
    <property type="entry name" value="Aquaporin-like"/>
</dbReference>
<feature type="transmembrane region" description="Helical" evidence="7">
    <location>
        <begin position="227"/>
        <end position="247"/>
    </location>
</feature>
<dbReference type="InterPro" id="IPR000425">
    <property type="entry name" value="MIP"/>
</dbReference>
<evidence type="ECO:0000313" key="8">
    <source>
        <dbReference type="EMBL" id="GAN76893.1"/>
    </source>
</evidence>
<dbReference type="Gene3D" id="1.20.1080.10">
    <property type="entry name" value="Glycerol uptake facilitator protein"/>
    <property type="match status" value="1"/>
</dbReference>
<sequence>MTEGERGAARPAGLPAEQRMMRGAAAPDFLAPVHEWRRLFSEAWGTFLLVVVAAGAGVVGARSGGAVTLAMQVTAPGLMVMAVIYFMGAVGGAHLNPAVTLAFAVRRNFPWGRVPGYIAAQIAGGVAAAGFLRAMFGTPGFLGATVPGPAVSDVSALIMEVLLTTGLVSTILGTASGARNIGSNGALAVGGYIVLAGLWAAPISGASMNPVRSFAPDLLRGDLSTTWIYVVGPLVGAMIAVGFEWILKRRPDRRRVARGAGGGG</sequence>
<comment type="caution">
    <text evidence="8">The sequence shown here is derived from an EMBL/GenBank/DDBJ whole genome shotgun (WGS) entry which is preliminary data.</text>
</comment>